<accession>A0A8J4TZI0</accession>
<proteinExistence type="predicted"/>
<evidence type="ECO:0000256" key="1">
    <source>
        <dbReference type="SAM" id="Phobius"/>
    </source>
</evidence>
<name>A0A8J4TZI0_CLAMG</name>
<reference evidence="2" key="1">
    <citation type="submission" date="2020-07" db="EMBL/GenBank/DDBJ databases">
        <title>Clarias magur genome sequencing, assembly and annotation.</title>
        <authorList>
            <person name="Kushwaha B."/>
            <person name="Kumar R."/>
            <person name="Das P."/>
            <person name="Joshi C.G."/>
            <person name="Kumar D."/>
            <person name="Nagpure N.S."/>
            <person name="Pandey M."/>
            <person name="Agarwal S."/>
            <person name="Srivastava S."/>
            <person name="Singh M."/>
            <person name="Sahoo L."/>
            <person name="Jayasankar P."/>
            <person name="Meher P.K."/>
            <person name="Koringa P.G."/>
            <person name="Iquebal M.A."/>
            <person name="Das S.P."/>
            <person name="Bit A."/>
            <person name="Patnaik S."/>
            <person name="Patel N."/>
            <person name="Shah T.M."/>
            <person name="Hinsu A."/>
            <person name="Jena J.K."/>
        </authorList>
    </citation>
    <scope>NUCLEOTIDE SEQUENCE</scope>
    <source>
        <strain evidence="2">CIFAMagur01</strain>
        <tissue evidence="2">Testis</tissue>
    </source>
</reference>
<keyword evidence="1" id="KW-1133">Transmembrane helix</keyword>
<dbReference type="AlphaFoldDB" id="A0A8J4TZI0"/>
<sequence>NGSALIQARMVFNSSSPVPSESLVLSAIQILLNDRLINLTDSVKLVNFTYDKISDTSYAVTLKFSTRNISMPENPELRNYTYEQVESIMNNAMNTLLNEPGAELFQPQSSHFTSSKNQVYGNMVYYFQDGDTKTPEAFLKELAPIYGSSLVQARMVFNSTSPVPSGTFILSSIQSLQKNRLTNLTDYVKILEVIYENISDTSYAVTFTFNISNISMPENLVQSNKTYNQVESIINNALNTLLNEPGEELFNSFSFFFTSSKNQINGDMEYYFQDGGTKTPKAFLNEIAPIVGKVVISIRLLFKNIAKIPSKTDVVNAAHTLLDAKVRRARDLTTQKLNEPVSINDVVYENIDNSSYSISFEFQISNVTISKDLQLQNETYDLIQNTLNTLLNTILNAKDAPPFVFPRANYMFNGTAIIADSEYIFVEGVSKWTPSGFLSEILQISGVSDFTTTAAPVNSGQTPTVQANTTTAGGSSAWILGIIIPCAIIIILIPCWILLC</sequence>
<protein>
    <submittedName>
        <fullName evidence="2">Threonine-rich GPI-anchored glycoprotein</fullName>
    </submittedName>
</protein>
<feature type="transmembrane region" description="Helical" evidence="1">
    <location>
        <begin position="477"/>
        <end position="499"/>
    </location>
</feature>
<dbReference type="OrthoDB" id="8941791at2759"/>
<feature type="non-terminal residue" evidence="2">
    <location>
        <position position="1"/>
    </location>
</feature>
<feature type="non-terminal residue" evidence="2">
    <location>
        <position position="500"/>
    </location>
</feature>
<keyword evidence="1" id="KW-0472">Membrane</keyword>
<comment type="caution">
    <text evidence="2">The sequence shown here is derived from an EMBL/GenBank/DDBJ whole genome shotgun (WGS) entry which is preliminary data.</text>
</comment>
<keyword evidence="3" id="KW-1185">Reference proteome</keyword>
<evidence type="ECO:0000313" key="3">
    <source>
        <dbReference type="Proteomes" id="UP000727407"/>
    </source>
</evidence>
<evidence type="ECO:0000313" key="2">
    <source>
        <dbReference type="EMBL" id="KAF5890157.1"/>
    </source>
</evidence>
<dbReference type="EMBL" id="QNUK01000718">
    <property type="protein sequence ID" value="KAF5890157.1"/>
    <property type="molecule type" value="Genomic_DNA"/>
</dbReference>
<gene>
    <name evidence="2" type="ORF">DAT39_020144</name>
</gene>
<keyword evidence="1" id="KW-0812">Transmembrane</keyword>
<organism evidence="2 3">
    <name type="scientific">Clarias magur</name>
    <name type="common">Asian catfish</name>
    <name type="synonym">Macropteronotus magur</name>
    <dbReference type="NCBI Taxonomy" id="1594786"/>
    <lineage>
        <taxon>Eukaryota</taxon>
        <taxon>Metazoa</taxon>
        <taxon>Chordata</taxon>
        <taxon>Craniata</taxon>
        <taxon>Vertebrata</taxon>
        <taxon>Euteleostomi</taxon>
        <taxon>Actinopterygii</taxon>
        <taxon>Neopterygii</taxon>
        <taxon>Teleostei</taxon>
        <taxon>Ostariophysi</taxon>
        <taxon>Siluriformes</taxon>
        <taxon>Clariidae</taxon>
        <taxon>Clarias</taxon>
    </lineage>
</organism>
<dbReference type="Proteomes" id="UP000727407">
    <property type="component" value="Unassembled WGS sequence"/>
</dbReference>